<evidence type="ECO:0000313" key="2">
    <source>
        <dbReference type="Proteomes" id="UP000187404"/>
    </source>
</evidence>
<comment type="caution">
    <text evidence="1">The sequence shown here is derived from an EMBL/GenBank/DDBJ whole genome shotgun (WGS) entry which is preliminary data.</text>
</comment>
<proteinExistence type="predicted"/>
<dbReference type="AlphaFoldDB" id="A0A1Q9JJ67"/>
<sequence length="74" mass="8502">MKNEKIMRKAFADAANEMLYVSDPEIMEAVIENTMESRIGKVCGKDEIRAFVKAELAKMNDATSDYSFRWSFNN</sequence>
<dbReference type="RefSeq" id="WP_075713689.1">
    <property type="nucleotide sequence ID" value="NZ_MJIE01000001.1"/>
</dbReference>
<dbReference type="Proteomes" id="UP000187404">
    <property type="component" value="Unassembled WGS sequence"/>
</dbReference>
<evidence type="ECO:0000313" key="1">
    <source>
        <dbReference type="EMBL" id="OLR56250.1"/>
    </source>
</evidence>
<gene>
    <name evidence="1" type="ORF">BHK98_09345</name>
</gene>
<organism evidence="1 2">
    <name type="scientific">Hornefia porci</name>
    <dbReference type="NCBI Taxonomy" id="2652292"/>
    <lineage>
        <taxon>Bacteria</taxon>
        <taxon>Bacillati</taxon>
        <taxon>Bacillota</taxon>
        <taxon>Clostridia</taxon>
        <taxon>Peptostreptococcales</taxon>
        <taxon>Anaerovoracaceae</taxon>
        <taxon>Hornefia</taxon>
    </lineage>
</organism>
<name>A0A1Q9JJ67_9FIRM</name>
<dbReference type="GeneID" id="303115610"/>
<keyword evidence="2" id="KW-1185">Reference proteome</keyword>
<dbReference type="EMBL" id="MJIE01000001">
    <property type="protein sequence ID" value="OLR56250.1"/>
    <property type="molecule type" value="Genomic_DNA"/>
</dbReference>
<reference evidence="1 2" key="1">
    <citation type="journal article" date="2016" name="Appl. Environ. Microbiol.">
        <title>Function and Phylogeny of Bacterial Butyryl Coenzyme A:Acetate Transferases and Their Diversity in the Proximal Colon of Swine.</title>
        <authorList>
            <person name="Trachsel J."/>
            <person name="Bayles D.O."/>
            <person name="Looft T."/>
            <person name="Levine U.Y."/>
            <person name="Allen H.K."/>
        </authorList>
    </citation>
    <scope>NUCLEOTIDE SEQUENCE [LARGE SCALE GENOMIC DNA]</scope>
    <source>
        <strain evidence="1 2">68-3-10</strain>
    </source>
</reference>
<accession>A0A1Q9JJ67</accession>
<protein>
    <submittedName>
        <fullName evidence="1">Uncharacterized protein</fullName>
    </submittedName>
</protein>